<sequence length="83" mass="9185">MADDHICPGSYTTYNMMHWLLAVRGARHEHVRSSKSHYVMTRCGRCEAGAIPLVEVEGATTVGWRSLADIAEDLACGWNVADH</sequence>
<protein>
    <submittedName>
        <fullName evidence="1">Uncharacterized protein</fullName>
    </submittedName>
</protein>
<organism evidence="1 2">
    <name type="scientific">Dothistroma septosporum (strain NZE10 / CBS 128990)</name>
    <name type="common">Red band needle blight fungus</name>
    <name type="synonym">Mycosphaerella pini</name>
    <dbReference type="NCBI Taxonomy" id="675120"/>
    <lineage>
        <taxon>Eukaryota</taxon>
        <taxon>Fungi</taxon>
        <taxon>Dikarya</taxon>
        <taxon>Ascomycota</taxon>
        <taxon>Pezizomycotina</taxon>
        <taxon>Dothideomycetes</taxon>
        <taxon>Dothideomycetidae</taxon>
        <taxon>Mycosphaerellales</taxon>
        <taxon>Mycosphaerellaceae</taxon>
        <taxon>Dothistroma</taxon>
    </lineage>
</organism>
<feature type="non-terminal residue" evidence="1">
    <location>
        <position position="83"/>
    </location>
</feature>
<dbReference type="HOGENOM" id="CLU_2549114_0_0_1"/>
<dbReference type="EMBL" id="KB446544">
    <property type="protein sequence ID" value="EME39866.1"/>
    <property type="molecule type" value="Genomic_DNA"/>
</dbReference>
<dbReference type="AlphaFoldDB" id="N1PEZ6"/>
<evidence type="ECO:0000313" key="1">
    <source>
        <dbReference type="EMBL" id="EME39866.1"/>
    </source>
</evidence>
<name>N1PEZ6_DOTSN</name>
<dbReference type="Proteomes" id="UP000016933">
    <property type="component" value="Unassembled WGS sequence"/>
</dbReference>
<reference evidence="2" key="1">
    <citation type="journal article" date="2012" name="PLoS Genet.">
        <title>The genomes of the fungal plant pathogens Cladosporium fulvum and Dothistroma septosporum reveal adaptation to different hosts and lifestyles but also signatures of common ancestry.</title>
        <authorList>
            <person name="de Wit P.J.G.M."/>
            <person name="van der Burgt A."/>
            <person name="Oekmen B."/>
            <person name="Stergiopoulos I."/>
            <person name="Abd-Elsalam K.A."/>
            <person name="Aerts A.L."/>
            <person name="Bahkali A.H."/>
            <person name="Beenen H.G."/>
            <person name="Chettri P."/>
            <person name="Cox M.P."/>
            <person name="Datema E."/>
            <person name="de Vries R.P."/>
            <person name="Dhillon B."/>
            <person name="Ganley A.R."/>
            <person name="Griffiths S.A."/>
            <person name="Guo Y."/>
            <person name="Hamelin R.C."/>
            <person name="Henrissat B."/>
            <person name="Kabir M.S."/>
            <person name="Jashni M.K."/>
            <person name="Kema G."/>
            <person name="Klaubauf S."/>
            <person name="Lapidus A."/>
            <person name="Levasseur A."/>
            <person name="Lindquist E."/>
            <person name="Mehrabi R."/>
            <person name="Ohm R.A."/>
            <person name="Owen T.J."/>
            <person name="Salamov A."/>
            <person name="Schwelm A."/>
            <person name="Schijlen E."/>
            <person name="Sun H."/>
            <person name="van den Burg H.A."/>
            <person name="van Ham R.C.H.J."/>
            <person name="Zhang S."/>
            <person name="Goodwin S.B."/>
            <person name="Grigoriev I.V."/>
            <person name="Collemare J."/>
            <person name="Bradshaw R.E."/>
        </authorList>
    </citation>
    <scope>NUCLEOTIDE SEQUENCE [LARGE SCALE GENOMIC DNA]</scope>
    <source>
        <strain evidence="2">NZE10 / CBS 128990</strain>
    </source>
</reference>
<evidence type="ECO:0000313" key="2">
    <source>
        <dbReference type="Proteomes" id="UP000016933"/>
    </source>
</evidence>
<gene>
    <name evidence="1" type="ORF">DOTSEDRAFT_47397</name>
</gene>
<proteinExistence type="predicted"/>
<accession>N1PEZ6</accession>
<reference evidence="1 2" key="2">
    <citation type="journal article" date="2012" name="PLoS Pathog.">
        <title>Diverse lifestyles and strategies of plant pathogenesis encoded in the genomes of eighteen Dothideomycetes fungi.</title>
        <authorList>
            <person name="Ohm R.A."/>
            <person name="Feau N."/>
            <person name="Henrissat B."/>
            <person name="Schoch C.L."/>
            <person name="Horwitz B.A."/>
            <person name="Barry K.W."/>
            <person name="Condon B.J."/>
            <person name="Copeland A.C."/>
            <person name="Dhillon B."/>
            <person name="Glaser F."/>
            <person name="Hesse C.N."/>
            <person name="Kosti I."/>
            <person name="LaButti K."/>
            <person name="Lindquist E.A."/>
            <person name="Lucas S."/>
            <person name="Salamov A.A."/>
            <person name="Bradshaw R.E."/>
            <person name="Ciuffetti L."/>
            <person name="Hamelin R.C."/>
            <person name="Kema G.H.J."/>
            <person name="Lawrence C."/>
            <person name="Scott J.A."/>
            <person name="Spatafora J.W."/>
            <person name="Turgeon B.G."/>
            <person name="de Wit P.J.G.M."/>
            <person name="Zhong S."/>
            <person name="Goodwin S.B."/>
            <person name="Grigoriev I.V."/>
        </authorList>
    </citation>
    <scope>NUCLEOTIDE SEQUENCE [LARGE SCALE GENOMIC DNA]</scope>
    <source>
        <strain evidence="2">NZE10 / CBS 128990</strain>
    </source>
</reference>
<keyword evidence="2" id="KW-1185">Reference proteome</keyword>